<name>A0A478FP85_9MOLU</name>
<evidence type="ECO:0000313" key="2">
    <source>
        <dbReference type="Proteomes" id="UP000324831"/>
    </source>
</evidence>
<organism evidence="1 2">
    <name type="scientific">Candidatus Mycoplasma haematohominis</name>
    <dbReference type="NCBI Taxonomy" id="1494318"/>
    <lineage>
        <taxon>Bacteria</taxon>
        <taxon>Bacillati</taxon>
        <taxon>Mycoplasmatota</taxon>
        <taxon>Mollicutes</taxon>
        <taxon>Mycoplasmataceae</taxon>
        <taxon>Mycoplasma</taxon>
    </lineage>
</organism>
<gene>
    <name evidence="1" type="ORF">MHSWG343_01090</name>
</gene>
<evidence type="ECO:0000313" key="1">
    <source>
        <dbReference type="EMBL" id="GCE63131.1"/>
    </source>
</evidence>
<protein>
    <submittedName>
        <fullName evidence="1">Uncharacterized protein</fullName>
    </submittedName>
</protein>
<reference evidence="1 2" key="1">
    <citation type="submission" date="2019-01" db="EMBL/GenBank/DDBJ databases">
        <title>Draft genome sequences of Candidatus Mycoplasma haemohominis SWG34-3 identified from a patient with pyrexia, anemia and liver dysfunction.</title>
        <authorList>
            <person name="Sekizuka T."/>
            <person name="Hattori N."/>
            <person name="Katano H."/>
            <person name="Takuma T."/>
            <person name="Ito T."/>
            <person name="Arai N."/>
            <person name="Yanai R."/>
            <person name="Ishii S."/>
            <person name="Miura Y."/>
            <person name="Tokunaga T."/>
            <person name="Watanabe H."/>
            <person name="Nomura N."/>
            <person name="Eguchi J."/>
            <person name="Arai T."/>
            <person name="Hasegawa H."/>
            <person name="Nakamaki T."/>
            <person name="Wakita T."/>
            <person name="Niki Y."/>
            <person name="Kuroda M."/>
        </authorList>
    </citation>
    <scope>NUCLEOTIDE SEQUENCE [LARGE SCALE GENOMIC DNA]</scope>
    <source>
        <strain evidence="1">SWG34-3</strain>
    </source>
</reference>
<comment type="caution">
    <text evidence="1">The sequence shown here is derived from an EMBL/GenBank/DDBJ whole genome shotgun (WGS) entry which is preliminary data.</text>
</comment>
<accession>A0A478FP85</accession>
<dbReference type="AlphaFoldDB" id="A0A478FP85"/>
<proteinExistence type="predicted"/>
<dbReference type="Proteomes" id="UP000324831">
    <property type="component" value="Unassembled WGS sequence"/>
</dbReference>
<sequence length="270" mass="30408">MDKELEEEESFVYLKAHGLVCVGSSVWSFVRDSFKNRFSDDEIREFLGVVECSSGDSSSLNKLSGSSGVSASNWPLEAREGSNLYPLKELTEERDGRFKNEEFDFKESCDAEIVGGVSHSSFSSEGYLSVSDELEDPGFSCDIFEGEEVGISSLETDETTVSLELEETEIVELTESGVQEKLKPNLEEIVESLKLKKKAGSDWEKYEELFNRLEQLVREARQELRMDIEGASDLDLFLARILTADVIDLRKVEAILNAYDSDTSYEFEDD</sequence>
<dbReference type="EMBL" id="BIMN01000001">
    <property type="protein sequence ID" value="GCE63131.1"/>
    <property type="molecule type" value="Genomic_DNA"/>
</dbReference>